<sequence>MKNYNVNFVDKNTLQINGLGDDPLWEKANVLTDFISPWDNQEIKKIELRSIWDSERIFFCYKVYDNEVHIERKKDTIDSINNSDRVEIFFRENASLNPYYCLEIDPDPRIMDFIAYAEKKFDFGWNWPENHLMVKSNINEHYFTVEIAITIQSLKELNLLNNSVIETGFYRAKYIKQEDETYEPIWISWVNPNTETPNFHIASSFGTLTLLEP</sequence>
<evidence type="ECO:0000259" key="1">
    <source>
        <dbReference type="Pfam" id="PF06452"/>
    </source>
</evidence>
<evidence type="ECO:0000313" key="3">
    <source>
        <dbReference type="Proteomes" id="UP000663440"/>
    </source>
</evidence>
<dbReference type="Pfam" id="PF06452">
    <property type="entry name" value="CBM9_1"/>
    <property type="match status" value="1"/>
</dbReference>
<dbReference type="SUPFAM" id="SSF49344">
    <property type="entry name" value="CBD9-like"/>
    <property type="match status" value="1"/>
</dbReference>
<keyword evidence="3" id="KW-1185">Reference proteome</keyword>
<feature type="domain" description="Carbohydrate-binding" evidence="1">
    <location>
        <begin position="16"/>
        <end position="211"/>
    </location>
</feature>
<name>A0ABX7QD63_9FLAO</name>
<proteinExistence type="predicted"/>
<reference evidence="2 3" key="1">
    <citation type="submission" date="2021-03" db="EMBL/GenBank/DDBJ databases">
        <title>Flavobacterium kribbensis sp. nov, an endophytic bacteria, isolated from soybean.</title>
        <authorList>
            <person name="Lee J."/>
            <person name="Seo J."/>
        </authorList>
    </citation>
    <scope>NUCLEOTIDE SEQUENCE [LARGE SCALE GENOMIC DNA]</scope>
    <source>
        <strain evidence="2 3">BB8</strain>
    </source>
</reference>
<dbReference type="Proteomes" id="UP000663440">
    <property type="component" value="Chromosome"/>
</dbReference>
<accession>A0ABX7QD63</accession>
<evidence type="ECO:0000313" key="2">
    <source>
        <dbReference type="EMBL" id="QSW88346.1"/>
    </source>
</evidence>
<gene>
    <name evidence="2" type="ORF">J0383_19070</name>
</gene>
<dbReference type="EMBL" id="CP071448">
    <property type="protein sequence ID" value="QSW88346.1"/>
    <property type="molecule type" value="Genomic_DNA"/>
</dbReference>
<protein>
    <submittedName>
        <fullName evidence="2">Endoxylanase</fullName>
    </submittedName>
</protein>
<dbReference type="Gene3D" id="2.60.40.1190">
    <property type="match status" value="1"/>
</dbReference>
<dbReference type="InterPro" id="IPR010502">
    <property type="entry name" value="Carb-bd_dom_fam9"/>
</dbReference>
<organism evidence="2 3">
    <name type="scientific">Flavobacterium endoglycinae</name>
    <dbReference type="NCBI Taxonomy" id="2816357"/>
    <lineage>
        <taxon>Bacteria</taxon>
        <taxon>Pseudomonadati</taxon>
        <taxon>Bacteroidota</taxon>
        <taxon>Flavobacteriia</taxon>
        <taxon>Flavobacteriales</taxon>
        <taxon>Flavobacteriaceae</taxon>
        <taxon>Flavobacterium</taxon>
    </lineage>
</organism>
<dbReference type="RefSeq" id="WP_207295549.1">
    <property type="nucleotide sequence ID" value="NZ_CP071448.1"/>
</dbReference>